<dbReference type="Gene3D" id="3.40.50.720">
    <property type="entry name" value="NAD(P)-binding Rossmann-like Domain"/>
    <property type="match status" value="1"/>
</dbReference>
<comment type="caution">
    <text evidence="3">The sequence shown here is derived from an EMBL/GenBank/DDBJ whole genome shotgun (WGS) entry which is preliminary data.</text>
</comment>
<dbReference type="InterPro" id="IPR013154">
    <property type="entry name" value="ADH-like_N"/>
</dbReference>
<proteinExistence type="predicted"/>
<dbReference type="EMBL" id="JTHE03000088">
    <property type="protein sequence ID" value="MCM1984145.1"/>
    <property type="molecule type" value="Genomic_DNA"/>
</dbReference>
<dbReference type="PANTHER" id="PTHR44154">
    <property type="entry name" value="QUINONE OXIDOREDUCTASE"/>
    <property type="match status" value="1"/>
</dbReference>
<dbReference type="AlphaFoldDB" id="A0ABD4T7B3"/>
<dbReference type="InterPro" id="IPR020843">
    <property type="entry name" value="ER"/>
</dbReference>
<organism evidence="3 4">
    <name type="scientific">Lyngbya confervoides BDU141951</name>
    <dbReference type="NCBI Taxonomy" id="1574623"/>
    <lineage>
        <taxon>Bacteria</taxon>
        <taxon>Bacillati</taxon>
        <taxon>Cyanobacteriota</taxon>
        <taxon>Cyanophyceae</taxon>
        <taxon>Oscillatoriophycideae</taxon>
        <taxon>Oscillatoriales</taxon>
        <taxon>Microcoleaceae</taxon>
        <taxon>Lyngbya</taxon>
    </lineage>
</organism>
<evidence type="ECO:0000259" key="2">
    <source>
        <dbReference type="SMART" id="SM00829"/>
    </source>
</evidence>
<dbReference type="Pfam" id="PF08240">
    <property type="entry name" value="ADH_N"/>
    <property type="match status" value="1"/>
</dbReference>
<dbReference type="PANTHER" id="PTHR44154:SF1">
    <property type="entry name" value="QUINONE OXIDOREDUCTASE"/>
    <property type="match status" value="1"/>
</dbReference>
<dbReference type="SUPFAM" id="SSF50129">
    <property type="entry name" value="GroES-like"/>
    <property type="match status" value="1"/>
</dbReference>
<dbReference type="SUPFAM" id="SSF51735">
    <property type="entry name" value="NAD(P)-binding Rossmann-fold domains"/>
    <property type="match status" value="1"/>
</dbReference>
<dbReference type="Pfam" id="PF13602">
    <property type="entry name" value="ADH_zinc_N_2"/>
    <property type="match status" value="1"/>
</dbReference>
<dbReference type="InterPro" id="IPR036291">
    <property type="entry name" value="NAD(P)-bd_dom_sf"/>
</dbReference>
<dbReference type="CDD" id="cd08272">
    <property type="entry name" value="MDR6"/>
    <property type="match status" value="1"/>
</dbReference>
<dbReference type="RefSeq" id="WP_166275796.1">
    <property type="nucleotide sequence ID" value="NZ_JTHE03000088.1"/>
</dbReference>
<dbReference type="SMART" id="SM00829">
    <property type="entry name" value="PKS_ER"/>
    <property type="match status" value="1"/>
</dbReference>
<gene>
    <name evidence="3" type="ORF">QQ91_0015075</name>
</gene>
<sequence length="331" mass="35992">MKAVLLQRPGDPTTLSYQSYPDPQIQQPHQLKIQIKAAGVNPIDTKLRSRGTFYPDQMPAILGCDGSGVVVELGSEVTHFQIGDEVYFCRGGLGDIPGTYCDLTVLEAQYVAPKPQNLDFVQAAAAPLVLITAWEALYDRAQIQPDHTVFVQGGSGGVGHVAIQLAKQRGARVCTTVSTPQKARLAREWGADQVIQYPIESVEEAVRDWTEGVGVDVALDTLGGASLSQCFELARPYGRVVTLLAPASDTAWSTARTKNLTLSYELMLTPMLQGMAAAQQHQVEILKRCKTWFEDQVLQVHVHKTFPLAAAADAHEFLERGGMTGKVVLIP</sequence>
<dbReference type="Proteomes" id="UP000031561">
    <property type="component" value="Unassembled WGS sequence"/>
</dbReference>
<dbReference type="Gene3D" id="3.90.180.10">
    <property type="entry name" value="Medium-chain alcohol dehydrogenases, catalytic domain"/>
    <property type="match status" value="1"/>
</dbReference>
<accession>A0ABD4T7B3</accession>
<keyword evidence="4" id="KW-1185">Reference proteome</keyword>
<dbReference type="InterPro" id="IPR051603">
    <property type="entry name" value="Zinc-ADH_QOR/CCCR"/>
</dbReference>
<dbReference type="InterPro" id="IPR011032">
    <property type="entry name" value="GroES-like_sf"/>
</dbReference>
<evidence type="ECO:0000313" key="3">
    <source>
        <dbReference type="EMBL" id="MCM1984145.1"/>
    </source>
</evidence>
<reference evidence="3 4" key="1">
    <citation type="journal article" date="2015" name="Genome Announc.">
        <title>Draft Genome Sequence of Filamentous Marine Cyanobacterium Lyngbya confervoides Strain BDU141951.</title>
        <authorList>
            <person name="Chandrababunaidu M.M."/>
            <person name="Sen D."/>
            <person name="Tripathy S."/>
        </authorList>
    </citation>
    <scope>NUCLEOTIDE SEQUENCE [LARGE SCALE GENOMIC DNA]</scope>
    <source>
        <strain evidence="3 4">BDU141951</strain>
    </source>
</reference>
<keyword evidence="1" id="KW-0521">NADP</keyword>
<protein>
    <submittedName>
        <fullName evidence="3">Zinc-dependent alcohol dehydrogenase family protein</fullName>
    </submittedName>
</protein>
<evidence type="ECO:0000256" key="1">
    <source>
        <dbReference type="ARBA" id="ARBA00022857"/>
    </source>
</evidence>
<feature type="domain" description="Enoyl reductase (ER)" evidence="2">
    <location>
        <begin position="10"/>
        <end position="329"/>
    </location>
</feature>
<evidence type="ECO:0000313" key="4">
    <source>
        <dbReference type="Proteomes" id="UP000031561"/>
    </source>
</evidence>
<name>A0ABD4T7B3_9CYAN</name>